<comment type="caution">
    <text evidence="1">The sequence shown here is derived from an EMBL/GenBank/DDBJ whole genome shotgun (WGS) entry which is preliminary data.</text>
</comment>
<dbReference type="EMBL" id="ATAO01000193">
    <property type="protein sequence ID" value="EQM75916.1"/>
    <property type="molecule type" value="Genomic_DNA"/>
</dbReference>
<dbReference type="RefSeq" id="WP_021200043.1">
    <property type="nucleotide sequence ID" value="NZ_ATAO01000193.1"/>
</dbReference>
<evidence type="ECO:0008006" key="3">
    <source>
        <dbReference type="Google" id="ProtNLM"/>
    </source>
</evidence>
<sequence length="204" mass="23016">MSALDIIPIPGHAGMFARRIVVEAWQAAGSPPINSAGRLYKQQLYYWDGWRLRLPGFNPADNPDDESQALAHVRFGALDIDPTPERIRKLEAAGLVRPYKYEPWHWELPNVRQYAIVRTIPASAGGATPTPIAQPFEETEMYFYVQIQGKLTTWILWIPGRSSYQTTPDSNQAARWRKLVGRDAVELTSPEVTELQNVAGLFRG</sequence>
<organism evidence="1 2">
    <name type="scientific">Microbacterium maritypicum MF109</name>
    <dbReference type="NCBI Taxonomy" id="1333857"/>
    <lineage>
        <taxon>Bacteria</taxon>
        <taxon>Bacillati</taxon>
        <taxon>Actinomycetota</taxon>
        <taxon>Actinomycetes</taxon>
        <taxon>Micrococcales</taxon>
        <taxon>Microbacteriaceae</taxon>
        <taxon>Microbacterium</taxon>
    </lineage>
</organism>
<accession>T5KKV2</accession>
<gene>
    <name evidence="1" type="ORF">L687_18570</name>
</gene>
<proteinExistence type="predicted"/>
<evidence type="ECO:0000313" key="1">
    <source>
        <dbReference type="EMBL" id="EQM75916.1"/>
    </source>
</evidence>
<evidence type="ECO:0000313" key="2">
    <source>
        <dbReference type="Proteomes" id="UP000016033"/>
    </source>
</evidence>
<reference evidence="1 2" key="1">
    <citation type="journal article" date="2013" name="Genome Announc.">
        <title>Whole-genome sequences of five oyster-associated bacteria show potential for crude oil hydrocarbon degradation.</title>
        <authorList>
            <person name="Chauhan A."/>
            <person name="Green S."/>
            <person name="Pathak A."/>
            <person name="Thomas J."/>
            <person name="Venkatramanan R."/>
        </authorList>
    </citation>
    <scope>NUCLEOTIDE SEQUENCE [LARGE SCALE GENOMIC DNA]</scope>
    <source>
        <strain evidence="1 2">MF109</strain>
    </source>
</reference>
<dbReference type="Proteomes" id="UP000016033">
    <property type="component" value="Unassembled WGS sequence"/>
</dbReference>
<dbReference type="PATRIC" id="fig|1333857.3.peg.2083"/>
<protein>
    <recommendedName>
        <fullName evidence="3">Peptidase M15B domain-containing protein</fullName>
    </recommendedName>
</protein>
<name>T5KKV2_MICMQ</name>
<dbReference type="AlphaFoldDB" id="T5KKV2"/>